<organism evidence="1 2">
    <name type="scientific">Anopheles dirus</name>
    <dbReference type="NCBI Taxonomy" id="7168"/>
    <lineage>
        <taxon>Eukaryota</taxon>
        <taxon>Metazoa</taxon>
        <taxon>Ecdysozoa</taxon>
        <taxon>Arthropoda</taxon>
        <taxon>Hexapoda</taxon>
        <taxon>Insecta</taxon>
        <taxon>Pterygota</taxon>
        <taxon>Neoptera</taxon>
        <taxon>Endopterygota</taxon>
        <taxon>Diptera</taxon>
        <taxon>Nematocera</taxon>
        <taxon>Culicoidea</taxon>
        <taxon>Culicidae</taxon>
        <taxon>Anophelinae</taxon>
        <taxon>Anopheles</taxon>
    </lineage>
</organism>
<dbReference type="Proteomes" id="UP000075884">
    <property type="component" value="Unassembled WGS sequence"/>
</dbReference>
<name>A0A182NWF5_9DIPT</name>
<reference evidence="1" key="2">
    <citation type="submission" date="2020-05" db="UniProtKB">
        <authorList>
            <consortium name="EnsemblMetazoa"/>
        </authorList>
    </citation>
    <scope>IDENTIFICATION</scope>
    <source>
        <strain evidence="1">WRAIR2</strain>
    </source>
</reference>
<sequence length="142" mass="16045">MSVMRAAAPPYQRTRARLRTSVRFPVPVVADGMRRIDYVRLPHTHQSNQKRAYATLQNFKLLRDNRNESFWCLGKDFGCKTANVEDPLVAVAIKECIKTNTTLPASSELVIRPTTGGLGCWGFASYRVRPILLHNCGTTPRR</sequence>
<accession>A0A182NWF5</accession>
<dbReference type="VEuPathDB" id="VectorBase:ADIR014229"/>
<keyword evidence="2" id="KW-1185">Reference proteome</keyword>
<reference evidence="2" key="1">
    <citation type="submission" date="2013-03" db="EMBL/GenBank/DDBJ databases">
        <title>The Genome Sequence of Anopheles dirus WRAIR2.</title>
        <authorList>
            <consortium name="The Broad Institute Genomics Platform"/>
            <person name="Neafsey D.E."/>
            <person name="Walton C."/>
            <person name="Walker B."/>
            <person name="Young S.K."/>
            <person name="Zeng Q."/>
            <person name="Gargeya S."/>
            <person name="Fitzgerald M."/>
            <person name="Haas B."/>
            <person name="Abouelleil A."/>
            <person name="Allen A.W."/>
            <person name="Alvarado L."/>
            <person name="Arachchi H.M."/>
            <person name="Berlin A.M."/>
            <person name="Chapman S.B."/>
            <person name="Gainer-Dewar J."/>
            <person name="Goldberg J."/>
            <person name="Griggs A."/>
            <person name="Gujja S."/>
            <person name="Hansen M."/>
            <person name="Howarth C."/>
            <person name="Imamovic A."/>
            <person name="Ireland A."/>
            <person name="Larimer J."/>
            <person name="McCowan C."/>
            <person name="Murphy C."/>
            <person name="Pearson M."/>
            <person name="Poon T.W."/>
            <person name="Priest M."/>
            <person name="Roberts A."/>
            <person name="Saif S."/>
            <person name="Shea T."/>
            <person name="Sisk P."/>
            <person name="Sykes S."/>
            <person name="Wortman J."/>
            <person name="Nusbaum C."/>
            <person name="Birren B."/>
        </authorList>
    </citation>
    <scope>NUCLEOTIDE SEQUENCE [LARGE SCALE GENOMIC DNA]</scope>
    <source>
        <strain evidence="2">WRAIR2</strain>
    </source>
</reference>
<dbReference type="EnsemblMetazoa" id="ADIR014229-RA">
    <property type="protein sequence ID" value="ADIR014229-PA"/>
    <property type="gene ID" value="ADIR014229"/>
</dbReference>
<evidence type="ECO:0000313" key="1">
    <source>
        <dbReference type="EnsemblMetazoa" id="ADIR014229-PA"/>
    </source>
</evidence>
<dbReference type="AlphaFoldDB" id="A0A182NWF5"/>
<protein>
    <submittedName>
        <fullName evidence="1">Uncharacterized protein</fullName>
    </submittedName>
</protein>
<evidence type="ECO:0000313" key="2">
    <source>
        <dbReference type="Proteomes" id="UP000075884"/>
    </source>
</evidence>
<proteinExistence type="predicted"/>